<gene>
    <name evidence="7" type="ORF">N7532_005294</name>
</gene>
<dbReference type="InterPro" id="IPR016166">
    <property type="entry name" value="FAD-bd_PCMH"/>
</dbReference>
<dbReference type="AlphaFoldDB" id="A0A9W9K9U2"/>
<dbReference type="PROSITE" id="PS51257">
    <property type="entry name" value="PROKAR_LIPOPROTEIN"/>
    <property type="match status" value="1"/>
</dbReference>
<dbReference type="InterPro" id="IPR050416">
    <property type="entry name" value="FAD-linked_Oxidoreductase"/>
</dbReference>
<keyword evidence="4" id="KW-0560">Oxidoreductase</keyword>
<reference evidence="7" key="1">
    <citation type="submission" date="2022-11" db="EMBL/GenBank/DDBJ databases">
        <authorList>
            <person name="Petersen C."/>
        </authorList>
    </citation>
    <scope>NUCLEOTIDE SEQUENCE</scope>
    <source>
        <strain evidence="7">IBT 30761</strain>
    </source>
</reference>
<dbReference type="Gene3D" id="3.30.465.10">
    <property type="match status" value="1"/>
</dbReference>
<reference evidence="7" key="2">
    <citation type="journal article" date="2023" name="IMA Fungus">
        <title>Comparative genomic study of the Penicillium genus elucidates a diverse pangenome and 15 lateral gene transfer events.</title>
        <authorList>
            <person name="Petersen C."/>
            <person name="Sorensen T."/>
            <person name="Nielsen M.R."/>
            <person name="Sondergaard T.E."/>
            <person name="Sorensen J.L."/>
            <person name="Fitzpatrick D.A."/>
            <person name="Frisvad J.C."/>
            <person name="Nielsen K.L."/>
        </authorList>
    </citation>
    <scope>NUCLEOTIDE SEQUENCE</scope>
    <source>
        <strain evidence="7">IBT 30761</strain>
    </source>
</reference>
<organism evidence="7 8">
    <name type="scientific">Penicillium argentinense</name>
    <dbReference type="NCBI Taxonomy" id="1131581"/>
    <lineage>
        <taxon>Eukaryota</taxon>
        <taxon>Fungi</taxon>
        <taxon>Dikarya</taxon>
        <taxon>Ascomycota</taxon>
        <taxon>Pezizomycotina</taxon>
        <taxon>Eurotiomycetes</taxon>
        <taxon>Eurotiomycetidae</taxon>
        <taxon>Eurotiales</taxon>
        <taxon>Aspergillaceae</taxon>
        <taxon>Penicillium</taxon>
    </lineage>
</organism>
<evidence type="ECO:0000256" key="1">
    <source>
        <dbReference type="ARBA" id="ARBA00005466"/>
    </source>
</evidence>
<keyword evidence="2" id="KW-0285">Flavoprotein</keyword>
<protein>
    <recommendedName>
        <fullName evidence="6">FAD-binding PCMH-type domain-containing protein</fullName>
    </recommendedName>
</protein>
<keyword evidence="8" id="KW-1185">Reference proteome</keyword>
<dbReference type="PANTHER" id="PTHR42973:SF53">
    <property type="entry name" value="FAD-BINDING PCMH-TYPE DOMAIN-CONTAINING PROTEIN-RELATED"/>
    <property type="match status" value="1"/>
</dbReference>
<dbReference type="Proteomes" id="UP001149074">
    <property type="component" value="Unassembled WGS sequence"/>
</dbReference>
<dbReference type="GeneID" id="81356767"/>
<evidence type="ECO:0000256" key="3">
    <source>
        <dbReference type="ARBA" id="ARBA00022827"/>
    </source>
</evidence>
<evidence type="ECO:0000313" key="7">
    <source>
        <dbReference type="EMBL" id="KAJ5098293.1"/>
    </source>
</evidence>
<dbReference type="PROSITE" id="PS51387">
    <property type="entry name" value="FAD_PCMH"/>
    <property type="match status" value="1"/>
</dbReference>
<dbReference type="EMBL" id="JAPQKI010000005">
    <property type="protein sequence ID" value="KAJ5098293.1"/>
    <property type="molecule type" value="Genomic_DNA"/>
</dbReference>
<dbReference type="OrthoDB" id="2151789at2759"/>
<dbReference type="PANTHER" id="PTHR42973">
    <property type="entry name" value="BINDING OXIDOREDUCTASE, PUTATIVE (AFU_ORTHOLOGUE AFUA_1G17690)-RELATED"/>
    <property type="match status" value="1"/>
</dbReference>
<evidence type="ECO:0000256" key="2">
    <source>
        <dbReference type="ARBA" id="ARBA00022630"/>
    </source>
</evidence>
<name>A0A9W9K9U2_9EURO</name>
<dbReference type="GO" id="GO:0071949">
    <property type="term" value="F:FAD binding"/>
    <property type="evidence" value="ECO:0007669"/>
    <property type="project" value="InterPro"/>
</dbReference>
<feature type="domain" description="FAD-binding PCMH-type" evidence="6">
    <location>
        <begin position="60"/>
        <end position="231"/>
    </location>
</feature>
<dbReference type="InterPro" id="IPR036318">
    <property type="entry name" value="FAD-bd_PCMH-like_sf"/>
</dbReference>
<evidence type="ECO:0000259" key="6">
    <source>
        <dbReference type="PROSITE" id="PS51387"/>
    </source>
</evidence>
<dbReference type="SUPFAM" id="SSF56176">
    <property type="entry name" value="FAD-binding/transporter-associated domain-like"/>
    <property type="match status" value="1"/>
</dbReference>
<evidence type="ECO:0000256" key="4">
    <source>
        <dbReference type="ARBA" id="ARBA00023002"/>
    </source>
</evidence>
<dbReference type="InterPro" id="IPR006094">
    <property type="entry name" value="Oxid_FAD_bind_N"/>
</dbReference>
<evidence type="ECO:0000313" key="8">
    <source>
        <dbReference type="Proteomes" id="UP001149074"/>
    </source>
</evidence>
<proteinExistence type="inferred from homology"/>
<sequence length="497" mass="53156">MRVGSVALPLAGAAVTVAANSMPSLSAGCHALAKLLGDAVFYRDSNVYKYESKNFWSSTEILSPGCVFRPQSSAQLAEGLEALVDANAEFAVRGGGHMGIKGSNSINGGVLVVMSNLTTMHLNEDKSILSVGPAYRWADVYSYLGKHDLSAAGGRLGPVGVPGLLLAGGINFYGNQVGFGCDTVVNYEIVLADGSIVQANKTSNPDLFWALKGGSSNFGLVTRFDLETIKSPKVWAGSHTVSEKYIDRFLAAAAKYASDISDPKTHIVPALVPGDSTLASVILFYDSDTVSYPDIFKPFTDIPAISSTVGFKTVAEFAAETGEMVVDGINDVFIAGTVKGTTYKDLHQGISIINTTFFNELPKLYKQIPAANISTIQLDWQPIGADWMKASEARGGNALGLDSSQVYLCYAEVVEWIGSAYDDIVAKWVEDTTHAINNATKKAGLYDAFNYMGDSAGFQSIFPGYGEENHQRLISIAQKYDPHGVFQTLMPGGFKVY</sequence>
<feature type="signal peptide" evidence="5">
    <location>
        <begin position="1"/>
        <end position="19"/>
    </location>
</feature>
<keyword evidence="3" id="KW-0274">FAD</keyword>
<feature type="chain" id="PRO_5040888690" description="FAD-binding PCMH-type domain-containing protein" evidence="5">
    <location>
        <begin position="20"/>
        <end position="497"/>
    </location>
</feature>
<comment type="similarity">
    <text evidence="1">Belongs to the oxygen-dependent FAD-linked oxidoreductase family.</text>
</comment>
<comment type="caution">
    <text evidence="7">The sequence shown here is derived from an EMBL/GenBank/DDBJ whole genome shotgun (WGS) entry which is preliminary data.</text>
</comment>
<dbReference type="RefSeq" id="XP_056473947.1">
    <property type="nucleotide sequence ID" value="XM_056617788.1"/>
</dbReference>
<evidence type="ECO:0000256" key="5">
    <source>
        <dbReference type="SAM" id="SignalP"/>
    </source>
</evidence>
<dbReference type="GO" id="GO:0016491">
    <property type="term" value="F:oxidoreductase activity"/>
    <property type="evidence" value="ECO:0007669"/>
    <property type="project" value="UniProtKB-KW"/>
</dbReference>
<dbReference type="Pfam" id="PF01565">
    <property type="entry name" value="FAD_binding_4"/>
    <property type="match status" value="1"/>
</dbReference>
<keyword evidence="5" id="KW-0732">Signal</keyword>
<accession>A0A9W9K9U2</accession>
<dbReference type="InterPro" id="IPR016169">
    <property type="entry name" value="FAD-bd_PCMH_sub2"/>
</dbReference>